<feature type="region of interest" description="Disordered" evidence="1">
    <location>
        <begin position="150"/>
        <end position="171"/>
    </location>
</feature>
<dbReference type="SUPFAM" id="SSF53254">
    <property type="entry name" value="Phosphoglycerate mutase-like"/>
    <property type="match status" value="1"/>
</dbReference>
<organism evidence="2 3">
    <name type="scientific">Gordonia malaquae NBRC 108250</name>
    <dbReference type="NCBI Taxonomy" id="1223542"/>
    <lineage>
        <taxon>Bacteria</taxon>
        <taxon>Bacillati</taxon>
        <taxon>Actinomycetota</taxon>
        <taxon>Actinomycetes</taxon>
        <taxon>Mycobacteriales</taxon>
        <taxon>Gordoniaceae</taxon>
        <taxon>Gordonia</taxon>
    </lineage>
</organism>
<dbReference type="EMBL" id="BAOP01000020">
    <property type="protein sequence ID" value="GAC80684.1"/>
    <property type="molecule type" value="Genomic_DNA"/>
</dbReference>
<proteinExistence type="predicted"/>
<dbReference type="InterPro" id="IPR013078">
    <property type="entry name" value="His_Pase_superF_clade-1"/>
</dbReference>
<evidence type="ECO:0000313" key="2">
    <source>
        <dbReference type="EMBL" id="GAC80684.1"/>
    </source>
</evidence>
<dbReference type="STRING" id="410332.SAMN04488550_1497"/>
<dbReference type="InterPro" id="IPR029033">
    <property type="entry name" value="His_PPase_superfam"/>
</dbReference>
<gene>
    <name evidence="2" type="ORF">GM1_020_00480</name>
</gene>
<accession>M3VG74</accession>
<evidence type="ECO:0000313" key="3">
    <source>
        <dbReference type="Proteomes" id="UP000035009"/>
    </source>
</evidence>
<dbReference type="Pfam" id="PF00300">
    <property type="entry name" value="His_Phos_1"/>
    <property type="match status" value="1"/>
</dbReference>
<dbReference type="OrthoDB" id="7502553at2"/>
<evidence type="ECO:0000256" key="1">
    <source>
        <dbReference type="SAM" id="MobiDB-lite"/>
    </source>
</evidence>
<dbReference type="Proteomes" id="UP000035009">
    <property type="component" value="Unassembled WGS sequence"/>
</dbReference>
<name>M3VG74_GORML</name>
<sequence>MPLTVIVAGRTAPNRAVRFGGEHDPLDDRGRCDIERLDVAVPTTVRVGPEASVRETARMLGIDVEPDRSLATVDIARWSGLEPTNVPTDELEAWFTDPDSRPHGGETITEFVSRIVAATQGFDGLVVVASPVAQALVARSPREYFTVSIRPGSVLTPPTPHHSDGSPRSVG</sequence>
<keyword evidence="3" id="KW-1185">Reference proteome</keyword>
<protein>
    <submittedName>
        <fullName evidence="2">Phosphoglycerate mutase family protein</fullName>
    </submittedName>
</protein>
<dbReference type="RefSeq" id="WP_008379855.1">
    <property type="nucleotide sequence ID" value="NZ_BAOP01000020.1"/>
</dbReference>
<dbReference type="Gene3D" id="3.40.50.1240">
    <property type="entry name" value="Phosphoglycerate mutase-like"/>
    <property type="match status" value="1"/>
</dbReference>
<dbReference type="AlphaFoldDB" id="M3VG74"/>
<dbReference type="eggNOG" id="COG0406">
    <property type="taxonomic scope" value="Bacteria"/>
</dbReference>
<reference evidence="2 3" key="1">
    <citation type="submission" date="2013-02" db="EMBL/GenBank/DDBJ databases">
        <title>Whole genome shotgun sequence of Gordonia malaquae NBRC 108250.</title>
        <authorList>
            <person name="Yoshida I."/>
            <person name="Hosoyama A."/>
            <person name="Tsuchikane K."/>
            <person name="Ando Y."/>
            <person name="Baba S."/>
            <person name="Ohji S."/>
            <person name="Hamada M."/>
            <person name="Tamura T."/>
            <person name="Yamazoe A."/>
            <person name="Yamazaki S."/>
            <person name="Fujita N."/>
        </authorList>
    </citation>
    <scope>NUCLEOTIDE SEQUENCE [LARGE SCALE GENOMIC DNA]</scope>
    <source>
        <strain evidence="2 3">NBRC 108250</strain>
    </source>
</reference>
<comment type="caution">
    <text evidence="2">The sequence shown here is derived from an EMBL/GenBank/DDBJ whole genome shotgun (WGS) entry which is preliminary data.</text>
</comment>